<organism evidence="1 2">
    <name type="scientific">Nocardioides humi</name>
    <dbReference type="NCBI Taxonomy" id="449461"/>
    <lineage>
        <taxon>Bacteria</taxon>
        <taxon>Bacillati</taxon>
        <taxon>Actinomycetota</taxon>
        <taxon>Actinomycetes</taxon>
        <taxon>Propionibacteriales</taxon>
        <taxon>Nocardioidaceae</taxon>
        <taxon>Nocardioides</taxon>
    </lineage>
</organism>
<dbReference type="Proteomes" id="UP001500842">
    <property type="component" value="Unassembled WGS sequence"/>
</dbReference>
<reference evidence="1 2" key="1">
    <citation type="journal article" date="2019" name="Int. J. Syst. Evol. Microbiol.">
        <title>The Global Catalogue of Microorganisms (GCM) 10K type strain sequencing project: providing services to taxonomists for standard genome sequencing and annotation.</title>
        <authorList>
            <consortium name="The Broad Institute Genomics Platform"/>
            <consortium name="The Broad Institute Genome Sequencing Center for Infectious Disease"/>
            <person name="Wu L."/>
            <person name="Ma J."/>
        </authorList>
    </citation>
    <scope>NUCLEOTIDE SEQUENCE [LARGE SCALE GENOMIC DNA]</scope>
    <source>
        <strain evidence="1 2">JCM 14942</strain>
    </source>
</reference>
<sequence length="275" mass="30776">MTLRPVAEILPSSWQQALRRGGAEPLETWLEGVLEPGHPHHEAMRRYAPETILAEWGSRFGEERLVFVCGDKTDRMLNHRVFESLLGIDGVLELQPVLNASPPYAEVEMLRHFNLSHGRGGPDAELWTRVMRQVGRRMGDAPPSGVGQERVRVPRWAAERCNEQARRSIAALEASAATVVGDPTHLLVDPRDHPVEVAAPVEVTMQSAGWFTDIVARLAVDELAARTRQRIQRLEARIARLEQARRPEAVLDGASTQDLLRALGRRARSRLGRRS</sequence>
<comment type="caution">
    <text evidence="1">The sequence shown here is derived from an EMBL/GenBank/DDBJ whole genome shotgun (WGS) entry which is preliminary data.</text>
</comment>
<evidence type="ECO:0000313" key="1">
    <source>
        <dbReference type="EMBL" id="GAA1539731.1"/>
    </source>
</evidence>
<gene>
    <name evidence="1" type="ORF">GCM10009788_48210</name>
</gene>
<protein>
    <submittedName>
        <fullName evidence="1">Uncharacterized protein</fullName>
    </submittedName>
</protein>
<evidence type="ECO:0000313" key="2">
    <source>
        <dbReference type="Proteomes" id="UP001500842"/>
    </source>
</evidence>
<dbReference type="EMBL" id="BAAAOR010000037">
    <property type="protein sequence ID" value="GAA1539731.1"/>
    <property type="molecule type" value="Genomic_DNA"/>
</dbReference>
<proteinExistence type="predicted"/>
<accession>A0ABN2BG15</accession>
<keyword evidence="2" id="KW-1185">Reference proteome</keyword>
<name>A0ABN2BG15_9ACTN</name>